<evidence type="ECO:0008006" key="3">
    <source>
        <dbReference type="Google" id="ProtNLM"/>
    </source>
</evidence>
<dbReference type="Pfam" id="PF06442">
    <property type="entry name" value="DHFR_2"/>
    <property type="match status" value="1"/>
</dbReference>
<dbReference type="Proteomes" id="UP001304769">
    <property type="component" value="Unassembled WGS sequence"/>
</dbReference>
<evidence type="ECO:0000313" key="1">
    <source>
        <dbReference type="EMBL" id="MEA5453279.1"/>
    </source>
</evidence>
<comment type="caution">
    <text evidence="1">The sequence shown here is derived from an EMBL/GenBank/DDBJ whole genome shotgun (WGS) entry which is preliminary data.</text>
</comment>
<dbReference type="InterPro" id="IPR023408">
    <property type="entry name" value="MscS_beta-dom_sf"/>
</dbReference>
<name>A0ABU5T0V0_9MICC</name>
<reference evidence="1 2" key="1">
    <citation type="submission" date="2023-12" db="EMBL/GenBank/DDBJ databases">
        <title>Sinomonas terricola sp. nov, isolated from litchi orchard soil in Guangdong, PR China.</title>
        <authorList>
            <person name="Jiaxin W."/>
            <person name="Yang Z."/>
            <person name="Honghui Z."/>
        </authorList>
    </citation>
    <scope>NUCLEOTIDE SEQUENCE [LARGE SCALE GENOMIC DNA]</scope>
    <source>
        <strain evidence="1 2">JGH33</strain>
    </source>
</reference>
<dbReference type="InterPro" id="IPR008990">
    <property type="entry name" value="Elect_transpt_acc-like_dom_sf"/>
</dbReference>
<accession>A0ABU5T0V0</accession>
<proteinExistence type="predicted"/>
<protein>
    <recommendedName>
        <fullName evidence="3">DUF1918 domain-containing protein</fullName>
    </recommendedName>
</protein>
<dbReference type="InterPro" id="IPR009159">
    <property type="entry name" value="Dhfr_type_II"/>
</dbReference>
<sequence>MSFELGDRVRKVRGSSWQGSVVGYYSTTLTPRGVCVESEREPGSVQIYPEAALEPVEEEA</sequence>
<gene>
    <name evidence="1" type="ORF">SPF06_00955</name>
</gene>
<organism evidence="1 2">
    <name type="scientific">Sinomonas terricola</name>
    <dbReference type="NCBI Taxonomy" id="3110330"/>
    <lineage>
        <taxon>Bacteria</taxon>
        <taxon>Bacillati</taxon>
        <taxon>Actinomycetota</taxon>
        <taxon>Actinomycetes</taxon>
        <taxon>Micrococcales</taxon>
        <taxon>Micrococcaceae</taxon>
        <taxon>Sinomonas</taxon>
    </lineage>
</organism>
<evidence type="ECO:0000313" key="2">
    <source>
        <dbReference type="Proteomes" id="UP001304769"/>
    </source>
</evidence>
<dbReference type="Gene3D" id="2.30.30.60">
    <property type="match status" value="1"/>
</dbReference>
<dbReference type="SUPFAM" id="SSF50090">
    <property type="entry name" value="Electron transport accessory proteins"/>
    <property type="match status" value="1"/>
</dbReference>
<dbReference type="EMBL" id="JAYGGQ010000001">
    <property type="protein sequence ID" value="MEA5453279.1"/>
    <property type="molecule type" value="Genomic_DNA"/>
</dbReference>
<keyword evidence="2" id="KW-1185">Reference proteome</keyword>